<comment type="caution">
    <text evidence="5">The sequence shown here is derived from an EMBL/GenBank/DDBJ whole genome shotgun (WGS) entry which is preliminary data.</text>
</comment>
<feature type="compositionally biased region" description="Pro residues" evidence="2">
    <location>
        <begin position="860"/>
        <end position="871"/>
    </location>
</feature>
<dbReference type="InterPro" id="IPR029071">
    <property type="entry name" value="Ubiquitin-like_domsf"/>
</dbReference>
<dbReference type="Gene3D" id="3.10.20.90">
    <property type="entry name" value="Phosphatidylinositol 3-kinase Catalytic Subunit, Chain A, domain 1"/>
    <property type="match status" value="1"/>
</dbReference>
<feature type="domain" description="Rho-GAP" evidence="4">
    <location>
        <begin position="395"/>
        <end position="586"/>
    </location>
</feature>
<dbReference type="SUPFAM" id="SSF50729">
    <property type="entry name" value="PH domain-like"/>
    <property type="match status" value="1"/>
</dbReference>
<dbReference type="AlphaFoldDB" id="A0AA47MHK3"/>
<feature type="compositionally biased region" description="Polar residues" evidence="2">
    <location>
        <begin position="885"/>
        <end position="896"/>
    </location>
</feature>
<dbReference type="InterPro" id="IPR047887">
    <property type="entry name" value="ARHGAP20_PH"/>
</dbReference>
<dbReference type="SUPFAM" id="SSF48350">
    <property type="entry name" value="GTPase activation domain, GAP"/>
    <property type="match status" value="1"/>
</dbReference>
<dbReference type="InterPro" id="IPR000198">
    <property type="entry name" value="RhoGAP_dom"/>
</dbReference>
<gene>
    <name evidence="5" type="primary">ARHGAP20</name>
    <name evidence="5" type="ORF">N1851_022572</name>
</gene>
<feature type="region of interest" description="Disordered" evidence="2">
    <location>
        <begin position="309"/>
        <end position="355"/>
    </location>
</feature>
<sequence length="984" mass="107169">MSPAQRHELWPADSGGNSGPHETRRVPRRALLRRRSGSGQRSNPLRAAGLSLTWDRLTPGERMKSQSQRRQSAPSLVLTKALTRSRTVSRESFQAPVCPETCLLIQAFLACPDRSFLLHGHAQLKTGLQTQERDLFLFSDTLLITKAKAVNHFKQKAQVRLSEVWVGGSMEEVCEGSTAPDRGFVMGWPTCNCVATFSSSEQKEKWLSLLKSRIKEEKEREEPKTIALTVHAKGVSAFAHTKTLPVSNSDSTNEVIRLALQQFGVAGSVKDYQMWVISKRDNTPYPLIGHEFPFSIHVHHMRAAPRRDALASCDQQGALQPEPPPGGKQCRFVLKPRPATPAQGQGPAQESSQKHFKRRRSLINWAFWRGSTPQLNDPACSSNSGHHGNGCLFGQPLSSLCLEDKLPRPIMDMLFFLYHEGSWTRGIFRRSAGARAVRELRDSLDAGLSDLPLTRDHVFIIAGVFKDFLRNIPGSLLSSALYEEWAEVVEEEEKEAGEQEQVQDTQRLIGRLPAANQVLLRYVVVLLHGIQGNARHNQMTSFNLSVCIAPSMLWAPGPSTPEQEGRGAKMVCDLVRFMIDHCQQILGQEPSAVFGGPPQRCGDEDTPSAAESWSCPLTDSSYDSLENELDDTSSGGSPSLARHHPLRRHRNHRHHGNPLLQGSLDSILTLSDPEPDGGPEPVGDPGGPAAGSGSGGAGAAPARLPLPDPWSPGHGQRRCSEPAVAYTAKWAACDASEEGRCGSGEDKPPGAVAGLPAPQALPRSPLQTLCDWAAQRPRAPERGRCPRGGAHREPLSWGTLKGTSRGLHPNSWLKKTRRLPGEGEGLAATTPAHHHSTGSLHFPSTAAGPAPSAGSASSSLPPPPPPHPPGSQPGATLSLFRRQRSSQAVAVETTTPLAERRRSSEPGLPRLHREEVRGPAGDPGLRVSRVDPEAVGETGEPQSDQQGALALVRGRGQWRRRRRHSSAVAERDFNQLLFSEESYV</sequence>
<dbReference type="GO" id="GO:0007165">
    <property type="term" value="P:signal transduction"/>
    <property type="evidence" value="ECO:0007669"/>
    <property type="project" value="InterPro"/>
</dbReference>
<dbReference type="SUPFAM" id="SSF54236">
    <property type="entry name" value="Ubiquitin-like"/>
    <property type="match status" value="1"/>
</dbReference>
<feature type="region of interest" description="Disordered" evidence="2">
    <location>
        <begin position="56"/>
        <end position="75"/>
    </location>
</feature>
<proteinExistence type="predicted"/>
<protein>
    <submittedName>
        <fullName evidence="5">Rho GTPase-activating protein 20</fullName>
    </submittedName>
</protein>
<evidence type="ECO:0000259" key="4">
    <source>
        <dbReference type="PROSITE" id="PS50238"/>
    </source>
</evidence>
<dbReference type="GO" id="GO:0005096">
    <property type="term" value="F:GTPase activator activity"/>
    <property type="evidence" value="ECO:0007669"/>
    <property type="project" value="UniProtKB-KW"/>
</dbReference>
<feature type="region of interest" description="Disordered" evidence="2">
    <location>
        <begin position="1"/>
        <end position="45"/>
    </location>
</feature>
<feature type="compositionally biased region" description="Basic residues" evidence="2">
    <location>
        <begin position="26"/>
        <end position="36"/>
    </location>
</feature>
<feature type="region of interest" description="Disordered" evidence="2">
    <location>
        <begin position="590"/>
        <end position="718"/>
    </location>
</feature>
<dbReference type="Gene3D" id="1.10.555.10">
    <property type="entry name" value="Rho GTPase activation protein"/>
    <property type="match status" value="1"/>
</dbReference>
<dbReference type="PANTHER" id="PTHR23179:SF28">
    <property type="entry name" value="RHO GTPASE-ACTIVATING PROTEIN 20"/>
    <property type="match status" value="1"/>
</dbReference>
<dbReference type="Gene3D" id="2.30.29.30">
    <property type="entry name" value="Pleckstrin-homology domain (PH domain)/Phosphotyrosine-binding domain (PTB)"/>
    <property type="match status" value="1"/>
</dbReference>
<feature type="compositionally biased region" description="Low complexity" evidence="2">
    <location>
        <begin position="843"/>
        <end position="859"/>
    </location>
</feature>
<evidence type="ECO:0000313" key="6">
    <source>
        <dbReference type="Proteomes" id="UP001174136"/>
    </source>
</evidence>
<feature type="region of interest" description="Disordered" evidence="2">
    <location>
        <begin position="776"/>
        <end position="949"/>
    </location>
</feature>
<evidence type="ECO:0000256" key="2">
    <source>
        <dbReference type="SAM" id="MobiDB-lite"/>
    </source>
</evidence>
<keyword evidence="6" id="KW-1185">Reference proteome</keyword>
<dbReference type="SMART" id="SM00324">
    <property type="entry name" value="RhoGAP"/>
    <property type="match status" value="1"/>
</dbReference>
<feature type="compositionally biased region" description="Polar residues" evidence="2">
    <location>
        <begin position="609"/>
        <end position="624"/>
    </location>
</feature>
<dbReference type="Proteomes" id="UP001174136">
    <property type="component" value="Unassembled WGS sequence"/>
</dbReference>
<feature type="compositionally biased region" description="Basic and acidic residues" evidence="2">
    <location>
        <begin position="1"/>
        <end position="10"/>
    </location>
</feature>
<organism evidence="5 6">
    <name type="scientific">Merluccius polli</name>
    <name type="common">Benguela hake</name>
    <name type="synonym">Merluccius cadenati</name>
    <dbReference type="NCBI Taxonomy" id="89951"/>
    <lineage>
        <taxon>Eukaryota</taxon>
        <taxon>Metazoa</taxon>
        <taxon>Chordata</taxon>
        <taxon>Craniata</taxon>
        <taxon>Vertebrata</taxon>
        <taxon>Euteleostomi</taxon>
        <taxon>Actinopterygii</taxon>
        <taxon>Neopterygii</taxon>
        <taxon>Teleostei</taxon>
        <taxon>Neoteleostei</taxon>
        <taxon>Acanthomorphata</taxon>
        <taxon>Zeiogadaria</taxon>
        <taxon>Gadariae</taxon>
        <taxon>Gadiformes</taxon>
        <taxon>Gadoidei</taxon>
        <taxon>Merlucciidae</taxon>
        <taxon>Merluccius</taxon>
    </lineage>
</organism>
<feature type="region of interest" description="Disordered" evidence="2">
    <location>
        <begin position="737"/>
        <end position="763"/>
    </location>
</feature>
<dbReference type="FunFam" id="2.30.29.30:FF:000217">
    <property type="entry name" value="Rho GTPase activating protein 20"/>
    <property type="match status" value="1"/>
</dbReference>
<dbReference type="PROSITE" id="PS50200">
    <property type="entry name" value="RA"/>
    <property type="match status" value="1"/>
</dbReference>
<name>A0AA47MHK3_MERPO</name>
<dbReference type="InterPro" id="IPR008936">
    <property type="entry name" value="Rho_GTPase_activation_prot"/>
</dbReference>
<keyword evidence="1" id="KW-0343">GTPase activation</keyword>
<evidence type="ECO:0000313" key="5">
    <source>
        <dbReference type="EMBL" id="KAK0140458.1"/>
    </source>
</evidence>
<feature type="compositionally biased region" description="Gly residues" evidence="2">
    <location>
        <begin position="684"/>
        <end position="698"/>
    </location>
</feature>
<dbReference type="Pfam" id="PF22286">
    <property type="entry name" value="RHG20_PH"/>
    <property type="match status" value="1"/>
</dbReference>
<dbReference type="CDD" id="cd13319">
    <property type="entry name" value="PH_RARhoGAP"/>
    <property type="match status" value="1"/>
</dbReference>
<feature type="compositionally biased region" description="Basic and acidic residues" evidence="2">
    <location>
        <begin position="778"/>
        <end position="794"/>
    </location>
</feature>
<dbReference type="InterPro" id="IPR000159">
    <property type="entry name" value="RA_dom"/>
</dbReference>
<feature type="compositionally biased region" description="Polar residues" evidence="2">
    <location>
        <begin position="65"/>
        <end position="74"/>
    </location>
</feature>
<dbReference type="InterPro" id="IPR011993">
    <property type="entry name" value="PH-like_dom_sf"/>
</dbReference>
<evidence type="ECO:0000259" key="3">
    <source>
        <dbReference type="PROSITE" id="PS50200"/>
    </source>
</evidence>
<feature type="compositionally biased region" description="Basic residues" evidence="2">
    <location>
        <begin position="641"/>
        <end position="656"/>
    </location>
</feature>
<dbReference type="PANTHER" id="PTHR23179">
    <property type="entry name" value="T-CELL ACTIVATION RHO GTPASE ACTIVATING PROTEIN-RELATED"/>
    <property type="match status" value="1"/>
</dbReference>
<accession>A0AA47MHK3</accession>
<reference evidence="5" key="1">
    <citation type="journal article" date="2023" name="Front. Mar. Sci.">
        <title>A new Merluccius polli reference genome to investigate the effects of global change in West African waters.</title>
        <authorList>
            <person name="Mateo J.L."/>
            <person name="Blanco-Fernandez C."/>
            <person name="Garcia-Vazquez E."/>
            <person name="Machado-Schiaffino G."/>
        </authorList>
    </citation>
    <scope>NUCLEOTIDE SEQUENCE</scope>
    <source>
        <strain evidence="5">C29</strain>
        <tissue evidence="5">Fin</tissue>
    </source>
</reference>
<evidence type="ECO:0000256" key="1">
    <source>
        <dbReference type="ARBA" id="ARBA00022468"/>
    </source>
</evidence>
<dbReference type="Pfam" id="PF00620">
    <property type="entry name" value="RhoGAP"/>
    <property type="match status" value="1"/>
</dbReference>
<dbReference type="EMBL" id="JAOPHQ010004104">
    <property type="protein sequence ID" value="KAK0140458.1"/>
    <property type="molecule type" value="Genomic_DNA"/>
</dbReference>
<dbReference type="Pfam" id="PF00788">
    <property type="entry name" value="RA"/>
    <property type="match status" value="1"/>
</dbReference>
<dbReference type="PROSITE" id="PS50238">
    <property type="entry name" value="RHOGAP"/>
    <property type="match status" value="1"/>
</dbReference>
<feature type="compositionally biased region" description="Basic and acidic residues" evidence="2">
    <location>
        <begin position="737"/>
        <end position="748"/>
    </location>
</feature>
<feature type="domain" description="Ras-associating" evidence="3">
    <location>
        <begin position="241"/>
        <end position="339"/>
    </location>
</feature>
<feature type="compositionally biased region" description="Polar residues" evidence="2">
    <location>
        <begin position="342"/>
        <end position="351"/>
    </location>
</feature>